<dbReference type="InterPro" id="IPR004358">
    <property type="entry name" value="Sig_transdc_His_kin-like_C"/>
</dbReference>
<dbReference type="SUPFAM" id="SSF55874">
    <property type="entry name" value="ATPase domain of HSP90 chaperone/DNA topoisomerase II/histidine kinase"/>
    <property type="match status" value="1"/>
</dbReference>
<evidence type="ECO:0000256" key="15">
    <source>
        <dbReference type="SAM" id="MobiDB-lite"/>
    </source>
</evidence>
<feature type="transmembrane region" description="Helical" evidence="16">
    <location>
        <begin position="21"/>
        <end position="43"/>
    </location>
</feature>
<evidence type="ECO:0000256" key="2">
    <source>
        <dbReference type="ARBA" id="ARBA00004141"/>
    </source>
</evidence>
<keyword evidence="13 16" id="KW-0472">Membrane</keyword>
<dbReference type="InterPro" id="IPR036097">
    <property type="entry name" value="HisK_dim/P_sf"/>
</dbReference>
<dbReference type="Pfam" id="PF02518">
    <property type="entry name" value="HATPase_c"/>
    <property type="match status" value="1"/>
</dbReference>
<dbReference type="EC" id="2.7.13.3" evidence="4"/>
<keyword evidence="5" id="KW-0597">Phosphoprotein</keyword>
<dbReference type="PROSITE" id="PS50109">
    <property type="entry name" value="HIS_KIN"/>
    <property type="match status" value="1"/>
</dbReference>
<organism evidence="19 20">
    <name type="scientific">Kineosphaera limosa NBRC 100340</name>
    <dbReference type="NCBI Taxonomy" id="1184609"/>
    <lineage>
        <taxon>Bacteria</taxon>
        <taxon>Bacillati</taxon>
        <taxon>Actinomycetota</taxon>
        <taxon>Actinomycetes</taxon>
        <taxon>Micrococcales</taxon>
        <taxon>Dermatophilaceae</taxon>
        <taxon>Kineosphaera</taxon>
    </lineage>
</organism>
<dbReference type="AlphaFoldDB" id="K6VLU9"/>
<dbReference type="Gene3D" id="1.10.287.130">
    <property type="match status" value="1"/>
</dbReference>
<evidence type="ECO:0000256" key="10">
    <source>
        <dbReference type="ARBA" id="ARBA00022840"/>
    </source>
</evidence>
<dbReference type="SUPFAM" id="SSF55785">
    <property type="entry name" value="PYP-like sensor domain (PAS domain)"/>
    <property type="match status" value="1"/>
</dbReference>
<dbReference type="STRING" id="1184609.KILIM_059_00120"/>
<evidence type="ECO:0000256" key="7">
    <source>
        <dbReference type="ARBA" id="ARBA00022692"/>
    </source>
</evidence>
<dbReference type="RefSeq" id="WP_006593725.1">
    <property type="nucleotide sequence ID" value="NZ_BAHD01000059.1"/>
</dbReference>
<evidence type="ECO:0000256" key="5">
    <source>
        <dbReference type="ARBA" id="ARBA00022553"/>
    </source>
</evidence>
<dbReference type="Gene3D" id="3.30.565.10">
    <property type="entry name" value="Histidine kinase-like ATPase, C-terminal domain"/>
    <property type="match status" value="1"/>
</dbReference>
<dbReference type="InterPro" id="IPR003594">
    <property type="entry name" value="HATPase_dom"/>
</dbReference>
<keyword evidence="11 16" id="KW-1133">Transmembrane helix</keyword>
<dbReference type="EMBL" id="BAHD01000059">
    <property type="protein sequence ID" value="GAB97193.1"/>
    <property type="molecule type" value="Genomic_DNA"/>
</dbReference>
<dbReference type="GO" id="GO:0000156">
    <property type="term" value="F:phosphorelay response regulator activity"/>
    <property type="evidence" value="ECO:0007669"/>
    <property type="project" value="TreeGrafter"/>
</dbReference>
<evidence type="ECO:0000256" key="13">
    <source>
        <dbReference type="ARBA" id="ARBA00023136"/>
    </source>
</evidence>
<evidence type="ECO:0000256" key="9">
    <source>
        <dbReference type="ARBA" id="ARBA00022777"/>
    </source>
</evidence>
<feature type="region of interest" description="Disordered" evidence="15">
    <location>
        <begin position="718"/>
        <end position="748"/>
    </location>
</feature>
<evidence type="ECO:0000256" key="6">
    <source>
        <dbReference type="ARBA" id="ARBA00022679"/>
    </source>
</evidence>
<feature type="transmembrane region" description="Helical" evidence="16">
    <location>
        <begin position="135"/>
        <end position="154"/>
    </location>
</feature>
<keyword evidence="10" id="KW-0067">ATP-binding</keyword>
<comment type="subcellular location">
    <subcellularLocation>
        <location evidence="3">Cell membrane</location>
    </subcellularLocation>
    <subcellularLocation>
        <location evidence="2">Membrane</location>
        <topology evidence="2">Multi-pass membrane protein</topology>
    </subcellularLocation>
</comment>
<dbReference type="SUPFAM" id="SSF47384">
    <property type="entry name" value="Homodimeric domain of signal transducing histidine kinase"/>
    <property type="match status" value="1"/>
</dbReference>
<sequence length="748" mass="79371">MRGAAVRTGLDNRLSRLPRTPAWRCVYYALIYLVIAHLSRLAVPENVGLAYFWPAAGVAFLWVLFLLRLPGGVRRWEFGVSLVLLAAATYLVNWWSGLTTTENLALTLGGGLVHPIVAAGYYARTGPYGTLHTRARLLDLLVGAILGGLASMPFGPLASVLSAGDTWWTLPMWVLRQVTGTFLVAIIGLRLLRRHQRELPQRSAGHALLITLVSVVFVGLTFFVMPQVPQSFLFVSLVIWVASTRRTNETFLHALALSFSSLGLTVAGYGPFAHQSPMLQAALAEGLMLVLGLCSMSIVLAREEQARLVNQVSASERATAEQAVLMDRIVESMDDGLMVFAEDGSVMIANERARLLLGWQPEQAAEGDDEALELLYSESAPEPRIVNLTLAGQTPAPVDLLPRPGAGGAQRILSARAVPCVGDEGSMQVVVVLLDVTHERRRTAELTSFAGVIAHDLRNPLGAIEGWAELLADEIEDTHPGLGRNALRRIDAAAQRMRGILDGLLSYSVARDGELTATQVPLGDLAREIVEARSSAASVTGGTTSHFTVDADVQVFGDRALIAQVLDNLIGNAAKYTQPGQAPSIDVRAVPAGDDWARIEVADRGIGLPAGQEEAVFAEFHRVPEHRGGFVGTGLGLSICRRIVERHGGRIAAMARPGGGSVFAFTLSRVPDPQGPGPDPLAEVIDDPSAPSVHPHIRETGVAQAVAAAHSQARVSAASVAAASTIDPTAPSGAGAGGSGDAAKTTEQ</sequence>
<dbReference type="Pfam" id="PF08448">
    <property type="entry name" value="PAS_4"/>
    <property type="match status" value="1"/>
</dbReference>
<evidence type="ECO:0000259" key="17">
    <source>
        <dbReference type="PROSITE" id="PS50109"/>
    </source>
</evidence>
<dbReference type="GO" id="GO:0005886">
    <property type="term" value="C:plasma membrane"/>
    <property type="evidence" value="ECO:0007669"/>
    <property type="project" value="UniProtKB-SubCell"/>
</dbReference>
<dbReference type="SMART" id="SM00387">
    <property type="entry name" value="HATPase_c"/>
    <property type="match status" value="1"/>
</dbReference>
<dbReference type="InterPro" id="IPR013656">
    <property type="entry name" value="PAS_4"/>
</dbReference>
<keyword evidence="12" id="KW-0902">Two-component regulatory system</keyword>
<feature type="transmembrane region" description="Helical" evidence="16">
    <location>
        <begin position="174"/>
        <end position="192"/>
    </location>
</feature>
<dbReference type="InterPro" id="IPR003661">
    <property type="entry name" value="HisK_dim/P_dom"/>
</dbReference>
<keyword evidence="6" id="KW-0808">Transferase</keyword>
<dbReference type="Gene3D" id="3.30.450.20">
    <property type="entry name" value="PAS domain"/>
    <property type="match status" value="1"/>
</dbReference>
<dbReference type="PANTHER" id="PTHR42878">
    <property type="entry name" value="TWO-COMPONENT HISTIDINE KINASE"/>
    <property type="match status" value="1"/>
</dbReference>
<evidence type="ECO:0000256" key="1">
    <source>
        <dbReference type="ARBA" id="ARBA00000085"/>
    </source>
</evidence>
<comment type="catalytic activity">
    <reaction evidence="1">
        <text>ATP + protein L-histidine = ADP + protein N-phospho-L-histidine.</text>
        <dbReference type="EC" id="2.7.13.3"/>
    </reaction>
</comment>
<proteinExistence type="predicted"/>
<evidence type="ECO:0000256" key="11">
    <source>
        <dbReference type="ARBA" id="ARBA00022989"/>
    </source>
</evidence>
<keyword evidence="7 16" id="KW-0812">Transmembrane</keyword>
<evidence type="ECO:0000313" key="19">
    <source>
        <dbReference type="EMBL" id="GAB97193.1"/>
    </source>
</evidence>
<feature type="domain" description="Histidine kinase" evidence="17">
    <location>
        <begin position="452"/>
        <end position="671"/>
    </location>
</feature>
<dbReference type="Proteomes" id="UP000008366">
    <property type="component" value="Unassembled WGS sequence"/>
</dbReference>
<dbReference type="PANTHER" id="PTHR42878:SF7">
    <property type="entry name" value="SENSOR HISTIDINE KINASE GLRK"/>
    <property type="match status" value="1"/>
</dbReference>
<accession>K6VLU9</accession>
<evidence type="ECO:0000256" key="4">
    <source>
        <dbReference type="ARBA" id="ARBA00012438"/>
    </source>
</evidence>
<keyword evidence="8" id="KW-0547">Nucleotide-binding</keyword>
<dbReference type="InterPro" id="IPR000014">
    <property type="entry name" value="PAS"/>
</dbReference>
<dbReference type="Pfam" id="PF00512">
    <property type="entry name" value="HisKA"/>
    <property type="match status" value="1"/>
</dbReference>
<evidence type="ECO:0000256" key="8">
    <source>
        <dbReference type="ARBA" id="ARBA00022741"/>
    </source>
</evidence>
<dbReference type="InterPro" id="IPR005467">
    <property type="entry name" value="His_kinase_dom"/>
</dbReference>
<dbReference type="GO" id="GO:0005524">
    <property type="term" value="F:ATP binding"/>
    <property type="evidence" value="ECO:0007669"/>
    <property type="project" value="UniProtKB-KW"/>
</dbReference>
<gene>
    <name evidence="19" type="ORF">KILIM_059_00120</name>
</gene>
<feature type="transmembrane region" description="Helical" evidence="16">
    <location>
        <begin position="104"/>
        <end position="123"/>
    </location>
</feature>
<dbReference type="InterPro" id="IPR050351">
    <property type="entry name" value="BphY/WalK/GraS-like"/>
</dbReference>
<evidence type="ECO:0000313" key="20">
    <source>
        <dbReference type="Proteomes" id="UP000008366"/>
    </source>
</evidence>
<dbReference type="eggNOG" id="COG2205">
    <property type="taxonomic scope" value="Bacteria"/>
</dbReference>
<protein>
    <recommendedName>
        <fullName evidence="14">Sensor-like histidine kinase SenX3</fullName>
        <ecNumber evidence="4">2.7.13.3</ecNumber>
    </recommendedName>
</protein>
<reference evidence="19 20" key="1">
    <citation type="submission" date="2012-08" db="EMBL/GenBank/DDBJ databases">
        <title>Whole genome shotgun sequence of Kineosphaera limosa NBRC 100340.</title>
        <authorList>
            <person name="Yoshida I."/>
            <person name="Isaki S."/>
            <person name="Hosoyama A."/>
            <person name="Tsuchikane K."/>
            <person name="Katsumata H."/>
            <person name="Ando Y."/>
            <person name="Ohji S."/>
            <person name="Hamada M."/>
            <person name="Tamura T."/>
            <person name="Yamazoe A."/>
            <person name="Yamazaki S."/>
            <person name="Fujita N."/>
        </authorList>
    </citation>
    <scope>NUCLEOTIDE SEQUENCE [LARGE SCALE GENOMIC DNA]</scope>
    <source>
        <strain evidence="19 20">NBRC 100340</strain>
    </source>
</reference>
<dbReference type="InterPro" id="IPR036890">
    <property type="entry name" value="HATPase_C_sf"/>
</dbReference>
<feature type="domain" description="PAS" evidence="18">
    <location>
        <begin position="322"/>
        <end position="379"/>
    </location>
</feature>
<dbReference type="GO" id="GO:0030295">
    <property type="term" value="F:protein kinase activator activity"/>
    <property type="evidence" value="ECO:0007669"/>
    <property type="project" value="TreeGrafter"/>
</dbReference>
<dbReference type="SMART" id="SM00388">
    <property type="entry name" value="HisKA"/>
    <property type="match status" value="1"/>
</dbReference>
<comment type="caution">
    <text evidence="19">The sequence shown here is derived from an EMBL/GenBank/DDBJ whole genome shotgun (WGS) entry which is preliminary data.</text>
</comment>
<feature type="transmembrane region" description="Helical" evidence="16">
    <location>
        <begin position="79"/>
        <end position="98"/>
    </location>
</feature>
<feature type="transmembrane region" description="Helical" evidence="16">
    <location>
        <begin position="49"/>
        <end position="67"/>
    </location>
</feature>
<evidence type="ECO:0000256" key="3">
    <source>
        <dbReference type="ARBA" id="ARBA00004236"/>
    </source>
</evidence>
<dbReference type="PRINTS" id="PR00344">
    <property type="entry name" value="BCTRLSENSOR"/>
</dbReference>
<keyword evidence="9 19" id="KW-0418">Kinase</keyword>
<feature type="transmembrane region" description="Helical" evidence="16">
    <location>
        <begin position="278"/>
        <end position="301"/>
    </location>
</feature>
<name>K6VLU9_9MICO</name>
<dbReference type="GO" id="GO:0007234">
    <property type="term" value="P:osmosensory signaling via phosphorelay pathway"/>
    <property type="evidence" value="ECO:0007669"/>
    <property type="project" value="TreeGrafter"/>
</dbReference>
<evidence type="ECO:0000256" key="16">
    <source>
        <dbReference type="SAM" id="Phobius"/>
    </source>
</evidence>
<dbReference type="CDD" id="cd00082">
    <property type="entry name" value="HisKA"/>
    <property type="match status" value="1"/>
</dbReference>
<dbReference type="PROSITE" id="PS50112">
    <property type="entry name" value="PAS"/>
    <property type="match status" value="1"/>
</dbReference>
<keyword evidence="20" id="KW-1185">Reference proteome</keyword>
<dbReference type="GO" id="GO:0000155">
    <property type="term" value="F:phosphorelay sensor kinase activity"/>
    <property type="evidence" value="ECO:0007669"/>
    <property type="project" value="InterPro"/>
</dbReference>
<feature type="transmembrane region" description="Helical" evidence="16">
    <location>
        <begin position="204"/>
        <end position="222"/>
    </location>
</feature>
<feature type="transmembrane region" description="Helical" evidence="16">
    <location>
        <begin position="251"/>
        <end position="272"/>
    </location>
</feature>
<feature type="compositionally biased region" description="Low complexity" evidence="15">
    <location>
        <begin position="718"/>
        <end position="733"/>
    </location>
</feature>
<evidence type="ECO:0000259" key="18">
    <source>
        <dbReference type="PROSITE" id="PS50112"/>
    </source>
</evidence>
<evidence type="ECO:0000256" key="14">
    <source>
        <dbReference type="ARBA" id="ARBA00039401"/>
    </source>
</evidence>
<evidence type="ECO:0000256" key="12">
    <source>
        <dbReference type="ARBA" id="ARBA00023012"/>
    </source>
</evidence>
<dbReference type="InterPro" id="IPR035965">
    <property type="entry name" value="PAS-like_dom_sf"/>
</dbReference>